<organism evidence="1 2">
    <name type="scientific">Ectopseudomonas toyotomiensis</name>
    <dbReference type="NCBI Taxonomy" id="554344"/>
    <lineage>
        <taxon>Bacteria</taxon>
        <taxon>Pseudomonadati</taxon>
        <taxon>Pseudomonadota</taxon>
        <taxon>Gammaproteobacteria</taxon>
        <taxon>Pseudomonadales</taxon>
        <taxon>Pseudomonadaceae</taxon>
        <taxon>Ectopseudomonas</taxon>
    </lineage>
</organism>
<accession>A0A1I5R2U0</accession>
<proteinExistence type="predicted"/>
<dbReference type="EMBL" id="FOXK01000003">
    <property type="protein sequence ID" value="SFP52805.1"/>
    <property type="molecule type" value="Genomic_DNA"/>
</dbReference>
<dbReference type="RefSeq" id="WP_083431574.1">
    <property type="nucleotide sequence ID" value="NZ_FOXK01000003.1"/>
</dbReference>
<dbReference type="OrthoDB" id="6897897at2"/>
<dbReference type="AlphaFoldDB" id="A0A1I5R2U0"/>
<name>A0A1I5R2U0_9GAMM</name>
<evidence type="ECO:0000313" key="1">
    <source>
        <dbReference type="EMBL" id="SFP52805.1"/>
    </source>
</evidence>
<protein>
    <submittedName>
        <fullName evidence="1">Uncharacterized protein</fullName>
    </submittedName>
</protein>
<reference evidence="2" key="1">
    <citation type="submission" date="2016-10" db="EMBL/GenBank/DDBJ databases">
        <authorList>
            <person name="Varghese N."/>
            <person name="Submissions S."/>
        </authorList>
    </citation>
    <scope>NUCLEOTIDE SEQUENCE [LARGE SCALE GENOMIC DNA]</scope>
    <source>
        <strain evidence="2">JCM 15604</strain>
    </source>
</reference>
<evidence type="ECO:0000313" key="2">
    <source>
        <dbReference type="Proteomes" id="UP000182025"/>
    </source>
</evidence>
<sequence length="146" mass="14657">MIKLSTGLRQALAITGSLKEALDGGLVRIYSGAIPASADAALGGAVLLNEISAGGDGTPVTFEATAPGGILVKSVAETWVGTNAADGTPTFFRYVLSGDAGDASASAVRFQGSAGVLGSDMFIATLPLVNGQPLSFELFQLAIPEQ</sequence>
<gene>
    <name evidence="1" type="ORF">SAMN05216177_103262</name>
</gene>
<dbReference type="Proteomes" id="UP000182025">
    <property type="component" value="Unassembled WGS sequence"/>
</dbReference>
<keyword evidence="2" id="KW-1185">Reference proteome</keyword>